<proteinExistence type="predicted"/>
<dbReference type="EMBL" id="CP036273">
    <property type="protein sequence ID" value="QDU19518.1"/>
    <property type="molecule type" value="Genomic_DNA"/>
</dbReference>
<dbReference type="PANTHER" id="PTHR43133:SF39">
    <property type="entry name" value="SIMILAR TO RNA POLYMERASE SIGMA-E FACTOR"/>
    <property type="match status" value="1"/>
</dbReference>
<dbReference type="KEGG" id="uli:ETAA1_14470"/>
<keyword evidence="3" id="KW-0804">Transcription</keyword>
<evidence type="ECO:0000256" key="3">
    <source>
        <dbReference type="ARBA" id="ARBA00023163"/>
    </source>
</evidence>
<name>A0A517XPU2_9BACT</name>
<gene>
    <name evidence="5" type="ORF">ETAA1_14470</name>
</gene>
<dbReference type="InterPro" id="IPR013324">
    <property type="entry name" value="RNA_pol_sigma_r3/r4-like"/>
</dbReference>
<accession>A0A517XPU2</accession>
<dbReference type="GO" id="GO:0016987">
    <property type="term" value="F:sigma factor activity"/>
    <property type="evidence" value="ECO:0007669"/>
    <property type="project" value="UniProtKB-KW"/>
</dbReference>
<dbReference type="PANTHER" id="PTHR43133">
    <property type="entry name" value="RNA POLYMERASE ECF-TYPE SIGMA FACTO"/>
    <property type="match status" value="1"/>
</dbReference>
<evidence type="ECO:0000256" key="1">
    <source>
        <dbReference type="ARBA" id="ARBA00023015"/>
    </source>
</evidence>
<feature type="domain" description="RNA polymerase sigma-70 ECF-like HTH" evidence="4">
    <location>
        <begin position="1"/>
        <end position="182"/>
    </location>
</feature>
<dbReference type="AlphaFoldDB" id="A0A517XPU2"/>
<evidence type="ECO:0000313" key="5">
    <source>
        <dbReference type="EMBL" id="QDU19518.1"/>
    </source>
</evidence>
<dbReference type="InterPro" id="IPR039425">
    <property type="entry name" value="RNA_pol_sigma-70-like"/>
</dbReference>
<dbReference type="OrthoDB" id="278371at2"/>
<evidence type="ECO:0000313" key="6">
    <source>
        <dbReference type="Proteomes" id="UP000319576"/>
    </source>
</evidence>
<dbReference type="Proteomes" id="UP000319576">
    <property type="component" value="Chromosome"/>
</dbReference>
<dbReference type="RefSeq" id="WP_145235597.1">
    <property type="nucleotide sequence ID" value="NZ_CP036273.1"/>
</dbReference>
<dbReference type="InterPro" id="IPR011517">
    <property type="entry name" value="RNA_pol_sigma70_ECF-like"/>
</dbReference>
<dbReference type="NCBIfam" id="TIGR02999">
    <property type="entry name" value="Sig-70_X6"/>
    <property type="match status" value="1"/>
</dbReference>
<dbReference type="InterPro" id="IPR053812">
    <property type="entry name" value="HTH_Sigma70_ECF-like"/>
</dbReference>
<keyword evidence="2" id="KW-0731">Sigma factor</keyword>
<evidence type="ECO:0000259" key="4">
    <source>
        <dbReference type="Pfam" id="PF07638"/>
    </source>
</evidence>
<dbReference type="Gene3D" id="1.10.10.10">
    <property type="entry name" value="Winged helix-like DNA-binding domain superfamily/Winged helix DNA-binding domain"/>
    <property type="match status" value="1"/>
</dbReference>
<reference evidence="5 6" key="1">
    <citation type="submission" date="2019-02" db="EMBL/GenBank/DDBJ databases">
        <title>Deep-cultivation of Planctomycetes and their phenomic and genomic characterization uncovers novel biology.</title>
        <authorList>
            <person name="Wiegand S."/>
            <person name="Jogler M."/>
            <person name="Boedeker C."/>
            <person name="Pinto D."/>
            <person name="Vollmers J."/>
            <person name="Rivas-Marin E."/>
            <person name="Kohn T."/>
            <person name="Peeters S.H."/>
            <person name="Heuer A."/>
            <person name="Rast P."/>
            <person name="Oberbeckmann S."/>
            <person name="Bunk B."/>
            <person name="Jeske O."/>
            <person name="Meyerdierks A."/>
            <person name="Storesund J.E."/>
            <person name="Kallscheuer N."/>
            <person name="Luecker S."/>
            <person name="Lage O.M."/>
            <person name="Pohl T."/>
            <person name="Merkel B.J."/>
            <person name="Hornburger P."/>
            <person name="Mueller R.-W."/>
            <person name="Bruemmer F."/>
            <person name="Labrenz M."/>
            <person name="Spormann A.M."/>
            <person name="Op den Camp H."/>
            <person name="Overmann J."/>
            <person name="Amann R."/>
            <person name="Jetten M.S.M."/>
            <person name="Mascher T."/>
            <person name="Medema M.H."/>
            <person name="Devos D.P."/>
            <person name="Kaster A.-K."/>
            <person name="Ovreas L."/>
            <person name="Rohde M."/>
            <person name="Galperin M.Y."/>
            <person name="Jogler C."/>
        </authorList>
    </citation>
    <scope>NUCLEOTIDE SEQUENCE [LARGE SCALE GENOMIC DNA]</scope>
    <source>
        <strain evidence="5 6">ETA_A1</strain>
    </source>
</reference>
<sequence>MADVTRLLDAVAAGEDGAGNRLWAAVYAELRTLAAAQVAREQPGHTLDPTALVHEAFLRLAVDEGHTFANRRHFFGAAATAMRRILVEAARARGREKRGGDRRREYADLDALAAGGSDDDLLALHDALDRFAAVDPERAKLVELRFFAGLTLPQAAECLGVSPSTADRGWRYARAWLHAAMADDENSAGA</sequence>
<dbReference type="Pfam" id="PF07638">
    <property type="entry name" value="Sigma70_ECF"/>
    <property type="match status" value="1"/>
</dbReference>
<dbReference type="SUPFAM" id="SSF88659">
    <property type="entry name" value="Sigma3 and sigma4 domains of RNA polymerase sigma factors"/>
    <property type="match status" value="1"/>
</dbReference>
<protein>
    <submittedName>
        <fullName evidence="5">ECF sigma factor</fullName>
    </submittedName>
</protein>
<keyword evidence="1" id="KW-0805">Transcription regulation</keyword>
<dbReference type="InterPro" id="IPR036388">
    <property type="entry name" value="WH-like_DNA-bd_sf"/>
</dbReference>
<evidence type="ECO:0000256" key="2">
    <source>
        <dbReference type="ARBA" id="ARBA00023082"/>
    </source>
</evidence>
<keyword evidence="6" id="KW-1185">Reference proteome</keyword>
<organism evidence="5 6">
    <name type="scientific">Urbifossiella limnaea</name>
    <dbReference type="NCBI Taxonomy" id="2528023"/>
    <lineage>
        <taxon>Bacteria</taxon>
        <taxon>Pseudomonadati</taxon>
        <taxon>Planctomycetota</taxon>
        <taxon>Planctomycetia</taxon>
        <taxon>Gemmatales</taxon>
        <taxon>Gemmataceae</taxon>
        <taxon>Urbifossiella</taxon>
    </lineage>
</organism>